<feature type="domain" description="AMP-dependent synthetase/ligase" evidence="6">
    <location>
        <begin position="9"/>
        <end position="367"/>
    </location>
</feature>
<evidence type="ECO:0000313" key="9">
    <source>
        <dbReference type="EMBL" id="MDR6332450.1"/>
    </source>
</evidence>
<dbReference type="Gene3D" id="3.40.50.12780">
    <property type="entry name" value="N-terminal domain of ligase-like"/>
    <property type="match status" value="1"/>
</dbReference>
<dbReference type="InterPro" id="IPR050237">
    <property type="entry name" value="ATP-dep_AMP-bd_enzyme"/>
</dbReference>
<dbReference type="GO" id="GO:0016877">
    <property type="term" value="F:ligase activity, forming carbon-sulfur bonds"/>
    <property type="evidence" value="ECO:0007669"/>
    <property type="project" value="UniProtKB-ARBA"/>
</dbReference>
<dbReference type="Proteomes" id="UP001144397">
    <property type="component" value="Unassembled WGS sequence"/>
</dbReference>
<evidence type="ECO:0000256" key="1">
    <source>
        <dbReference type="ARBA" id="ARBA00006432"/>
    </source>
</evidence>
<dbReference type="FunFam" id="3.30.300.30:FF:000008">
    <property type="entry name" value="2,3-dihydroxybenzoate-AMP ligase"/>
    <property type="match status" value="1"/>
</dbReference>
<reference evidence="9 11" key="2">
    <citation type="submission" date="2023-07" db="EMBL/GenBank/DDBJ databases">
        <title>Genomic Encyclopedia of Type Strains, Phase IV (KMG-IV): sequencing the most valuable type-strain genomes for metagenomic binning, comparative biology and taxonomic classification.</title>
        <authorList>
            <person name="Goeker M."/>
        </authorList>
    </citation>
    <scope>NUCLEOTIDE SEQUENCE [LARGE SCALE GENOMIC DNA]</scope>
    <source>
        <strain evidence="9 11">DSM 338</strain>
    </source>
</reference>
<evidence type="ECO:0000256" key="5">
    <source>
        <dbReference type="ARBA" id="ARBA00067668"/>
    </source>
</evidence>
<feature type="domain" description="AMP-binding enzyme C-terminal" evidence="7">
    <location>
        <begin position="417"/>
        <end position="492"/>
    </location>
</feature>
<sequence length="518" mass="55573">MSIATLILQTARRLPDNPAITDTYGTLTYAAFAERSARIAGGLRAMGLKPGARVVLFMENTGAFFECLLGCWIAGLCAVPVNAKLHPREVIGIAEDAEAEALFTTPGLSEALAAEIDTLAQLEVISTGTEAYARLVAAEPIACEDAAPEERAWLFYTSGTTGKPKGAMLSHRNLLAMSLAYYSDVDPIDTDDTHIACAPVSHGAGLYALPFLMKGAHQVVLPGFDVEEVLEAIARYSKVTIFAAPTMLTRMVNHPATLSADLSNLKTIYYGGAPMYVADLKQALRVIGPKLCQIFGQGESPMTITLLPKSLHVGADGAPADDAVLGSCGFPRSGQEVRVVDQDGHDLPAGEVGEVITRSDCVMEGYWNNPAGTAAALRDGWLYTGDVGSLDARGYLTLRDRSKDLIISGGSNIYPREVEEVLLQHESVLEVSVIGAPHPDWGEEVVAFVAVRPGAEVDAAELDQLCLDNIARFKRPKRYRFEAALPKNNYGKILKTELRRRLAEDDAAARTQQQGAAS</sequence>
<dbReference type="PROSITE" id="PS00455">
    <property type="entry name" value="AMP_BINDING"/>
    <property type="match status" value="1"/>
</dbReference>
<organism evidence="8 10">
    <name type="scientific">Xanthobacter flavus</name>
    <dbReference type="NCBI Taxonomy" id="281"/>
    <lineage>
        <taxon>Bacteria</taxon>
        <taxon>Pseudomonadati</taxon>
        <taxon>Pseudomonadota</taxon>
        <taxon>Alphaproteobacteria</taxon>
        <taxon>Hyphomicrobiales</taxon>
        <taxon>Xanthobacteraceae</taxon>
        <taxon>Xanthobacter</taxon>
    </lineage>
</organism>
<dbReference type="SUPFAM" id="SSF56801">
    <property type="entry name" value="Acetyl-CoA synthetase-like"/>
    <property type="match status" value="1"/>
</dbReference>
<dbReference type="InterPro" id="IPR020845">
    <property type="entry name" value="AMP-binding_CS"/>
</dbReference>
<dbReference type="InterPro" id="IPR000873">
    <property type="entry name" value="AMP-dep_synth/lig_dom"/>
</dbReference>
<keyword evidence="11" id="KW-1185">Reference proteome</keyword>
<dbReference type="GeneID" id="95762267"/>
<dbReference type="EMBL" id="BSDO01000002">
    <property type="protein sequence ID" value="GLI21798.1"/>
    <property type="molecule type" value="Genomic_DNA"/>
</dbReference>
<evidence type="ECO:0000256" key="4">
    <source>
        <dbReference type="ARBA" id="ARBA00066616"/>
    </source>
</evidence>
<dbReference type="PANTHER" id="PTHR43767">
    <property type="entry name" value="LONG-CHAIN-FATTY-ACID--COA LIGASE"/>
    <property type="match status" value="1"/>
</dbReference>
<dbReference type="InterPro" id="IPR045851">
    <property type="entry name" value="AMP-bd_C_sf"/>
</dbReference>
<dbReference type="InterPro" id="IPR025110">
    <property type="entry name" value="AMP-bd_C"/>
</dbReference>
<dbReference type="AlphaFoldDB" id="A0A9W6FLC5"/>
<protein>
    <recommendedName>
        <fullName evidence="5">3-methylmercaptopropionyl-CoA ligase</fullName>
        <ecNumber evidence="4">6.2.1.44</ecNumber>
    </recommendedName>
</protein>
<comment type="caution">
    <text evidence="8">The sequence shown here is derived from an EMBL/GenBank/DDBJ whole genome shotgun (WGS) entry which is preliminary data.</text>
</comment>
<evidence type="ECO:0000259" key="6">
    <source>
        <dbReference type="Pfam" id="PF00501"/>
    </source>
</evidence>
<evidence type="ECO:0000313" key="8">
    <source>
        <dbReference type="EMBL" id="GLI21798.1"/>
    </source>
</evidence>
<dbReference type="Proteomes" id="UP001245370">
    <property type="component" value="Unassembled WGS sequence"/>
</dbReference>
<dbReference type="EMBL" id="JAVDPY010000001">
    <property type="protein sequence ID" value="MDR6332450.1"/>
    <property type="molecule type" value="Genomic_DNA"/>
</dbReference>
<dbReference type="InterPro" id="IPR042099">
    <property type="entry name" value="ANL_N_sf"/>
</dbReference>
<dbReference type="EC" id="6.2.1.44" evidence="4"/>
<evidence type="ECO:0000256" key="3">
    <source>
        <dbReference type="ARBA" id="ARBA00051915"/>
    </source>
</evidence>
<reference evidence="8" key="1">
    <citation type="submission" date="2022-12" db="EMBL/GenBank/DDBJ databases">
        <title>Reference genome sequencing for broad-spectrum identification of bacterial and archaeal isolates by mass spectrometry.</title>
        <authorList>
            <person name="Sekiguchi Y."/>
            <person name="Tourlousse D.M."/>
        </authorList>
    </citation>
    <scope>NUCLEOTIDE SEQUENCE</scope>
    <source>
        <strain evidence="8">301</strain>
    </source>
</reference>
<accession>A0A9W6FLC5</accession>
<dbReference type="Pfam" id="PF13193">
    <property type="entry name" value="AMP-binding_C"/>
    <property type="match status" value="1"/>
</dbReference>
<proteinExistence type="inferred from homology"/>
<evidence type="ECO:0000256" key="2">
    <source>
        <dbReference type="ARBA" id="ARBA00022598"/>
    </source>
</evidence>
<dbReference type="Gene3D" id="3.30.300.30">
    <property type="match status" value="1"/>
</dbReference>
<keyword evidence="2 9" id="KW-0436">Ligase</keyword>
<evidence type="ECO:0000259" key="7">
    <source>
        <dbReference type="Pfam" id="PF13193"/>
    </source>
</evidence>
<dbReference type="Pfam" id="PF00501">
    <property type="entry name" value="AMP-binding"/>
    <property type="match status" value="1"/>
</dbReference>
<comment type="catalytic activity">
    <reaction evidence="3">
        <text>3-(methylsulfanyl)propanoate + ATP + CoA = 3-(methylsulfanyl)propanoyl-CoA + AMP + diphosphate</text>
        <dbReference type="Rhea" id="RHEA:43052"/>
        <dbReference type="ChEBI" id="CHEBI:30616"/>
        <dbReference type="ChEBI" id="CHEBI:33019"/>
        <dbReference type="ChEBI" id="CHEBI:49016"/>
        <dbReference type="ChEBI" id="CHEBI:57287"/>
        <dbReference type="ChEBI" id="CHEBI:82815"/>
        <dbReference type="ChEBI" id="CHEBI:456215"/>
        <dbReference type="EC" id="6.2.1.44"/>
    </reaction>
    <physiologicalReaction direction="left-to-right" evidence="3">
        <dbReference type="Rhea" id="RHEA:43053"/>
    </physiologicalReaction>
</comment>
<dbReference type="RefSeq" id="WP_281806685.1">
    <property type="nucleotide sequence ID" value="NZ_BSDO01000002.1"/>
</dbReference>
<evidence type="ECO:0000313" key="10">
    <source>
        <dbReference type="Proteomes" id="UP001144397"/>
    </source>
</evidence>
<name>A0A9W6FLC5_XANFL</name>
<dbReference type="CDD" id="cd17631">
    <property type="entry name" value="FACL_FadD13-like"/>
    <property type="match status" value="1"/>
</dbReference>
<gene>
    <name evidence="9" type="ORF">GGQ86_000897</name>
    <name evidence="8" type="ORF">XFLAVUS301_14720</name>
</gene>
<comment type="similarity">
    <text evidence="1">Belongs to the ATP-dependent AMP-binding enzyme family.</text>
</comment>
<dbReference type="PANTHER" id="PTHR43767:SF7">
    <property type="entry name" value="MEDIUM_LONG-CHAIN-FATTY-ACID--COA LIGASE FADD8"/>
    <property type="match status" value="1"/>
</dbReference>
<evidence type="ECO:0000313" key="11">
    <source>
        <dbReference type="Proteomes" id="UP001245370"/>
    </source>
</evidence>